<accession>A0ABR2LJ42</accession>
<feature type="compositionally biased region" description="Pro residues" evidence="3">
    <location>
        <begin position="230"/>
        <end position="240"/>
    </location>
</feature>
<keyword evidence="4" id="KW-0418">Kinase</keyword>
<dbReference type="Proteomes" id="UP001412067">
    <property type="component" value="Unassembled WGS sequence"/>
</dbReference>
<proteinExistence type="predicted"/>
<feature type="region of interest" description="Disordered" evidence="3">
    <location>
        <begin position="186"/>
        <end position="240"/>
    </location>
</feature>
<evidence type="ECO:0000256" key="2">
    <source>
        <dbReference type="ARBA" id="ARBA00022840"/>
    </source>
</evidence>
<protein>
    <submittedName>
        <fullName evidence="4">Mitogen-activated protein kinase 12</fullName>
    </submittedName>
</protein>
<keyword evidence="4" id="KW-0808">Transferase</keyword>
<keyword evidence="5" id="KW-1185">Reference proteome</keyword>
<dbReference type="EMBL" id="JBBWWR010000019">
    <property type="protein sequence ID" value="KAK8941913.1"/>
    <property type="molecule type" value="Genomic_DNA"/>
</dbReference>
<evidence type="ECO:0000256" key="1">
    <source>
        <dbReference type="ARBA" id="ARBA00022741"/>
    </source>
</evidence>
<name>A0ABR2LJ42_9ASPA</name>
<evidence type="ECO:0000313" key="5">
    <source>
        <dbReference type="Proteomes" id="UP001412067"/>
    </source>
</evidence>
<evidence type="ECO:0000313" key="4">
    <source>
        <dbReference type="EMBL" id="KAK8941913.1"/>
    </source>
</evidence>
<organism evidence="4 5">
    <name type="scientific">Platanthera guangdongensis</name>
    <dbReference type="NCBI Taxonomy" id="2320717"/>
    <lineage>
        <taxon>Eukaryota</taxon>
        <taxon>Viridiplantae</taxon>
        <taxon>Streptophyta</taxon>
        <taxon>Embryophyta</taxon>
        <taxon>Tracheophyta</taxon>
        <taxon>Spermatophyta</taxon>
        <taxon>Magnoliopsida</taxon>
        <taxon>Liliopsida</taxon>
        <taxon>Asparagales</taxon>
        <taxon>Orchidaceae</taxon>
        <taxon>Orchidoideae</taxon>
        <taxon>Orchideae</taxon>
        <taxon>Orchidinae</taxon>
        <taxon>Platanthera</taxon>
    </lineage>
</organism>
<dbReference type="InterPro" id="IPR050117">
    <property type="entry name" value="MAPK"/>
</dbReference>
<evidence type="ECO:0000256" key="3">
    <source>
        <dbReference type="SAM" id="MobiDB-lite"/>
    </source>
</evidence>
<dbReference type="PANTHER" id="PTHR24055">
    <property type="entry name" value="MITOGEN-ACTIVATED PROTEIN KINASE"/>
    <property type="match status" value="1"/>
</dbReference>
<dbReference type="Gene3D" id="3.30.200.20">
    <property type="entry name" value="Phosphorylase Kinase, domain 1"/>
    <property type="match status" value="1"/>
</dbReference>
<reference evidence="4 5" key="1">
    <citation type="journal article" date="2022" name="Nat. Plants">
        <title>Genomes of leafy and leafless Platanthera orchids illuminate the evolution of mycoheterotrophy.</title>
        <authorList>
            <person name="Li M.H."/>
            <person name="Liu K.W."/>
            <person name="Li Z."/>
            <person name="Lu H.C."/>
            <person name="Ye Q.L."/>
            <person name="Zhang D."/>
            <person name="Wang J.Y."/>
            <person name="Li Y.F."/>
            <person name="Zhong Z.M."/>
            <person name="Liu X."/>
            <person name="Yu X."/>
            <person name="Liu D.K."/>
            <person name="Tu X.D."/>
            <person name="Liu B."/>
            <person name="Hao Y."/>
            <person name="Liao X.Y."/>
            <person name="Jiang Y.T."/>
            <person name="Sun W.H."/>
            <person name="Chen J."/>
            <person name="Chen Y.Q."/>
            <person name="Ai Y."/>
            <person name="Zhai J.W."/>
            <person name="Wu S.S."/>
            <person name="Zhou Z."/>
            <person name="Hsiao Y.Y."/>
            <person name="Wu W.L."/>
            <person name="Chen Y.Y."/>
            <person name="Lin Y.F."/>
            <person name="Hsu J.L."/>
            <person name="Li C.Y."/>
            <person name="Wang Z.W."/>
            <person name="Zhao X."/>
            <person name="Zhong W.Y."/>
            <person name="Ma X.K."/>
            <person name="Ma L."/>
            <person name="Huang J."/>
            <person name="Chen G.Z."/>
            <person name="Huang M.Z."/>
            <person name="Huang L."/>
            <person name="Peng D.H."/>
            <person name="Luo Y.B."/>
            <person name="Zou S.Q."/>
            <person name="Chen S.P."/>
            <person name="Lan S."/>
            <person name="Tsai W.C."/>
            <person name="Van de Peer Y."/>
            <person name="Liu Z.J."/>
        </authorList>
    </citation>
    <scope>NUCLEOTIDE SEQUENCE [LARGE SCALE GENOMIC DNA]</scope>
    <source>
        <strain evidence="4">Lor288</strain>
    </source>
</reference>
<keyword evidence="1" id="KW-0547">Nucleotide-binding</keyword>
<dbReference type="GO" id="GO:0016301">
    <property type="term" value="F:kinase activity"/>
    <property type="evidence" value="ECO:0007669"/>
    <property type="project" value="UniProtKB-KW"/>
</dbReference>
<sequence>MAGDSQKKANTETEFFTEYDEASQYEILEVVGMRSYGIVGAALDTKTGEKVAIKKINNVFEHVSDATRILREIKRLRLLRYPDVVEIKHIILPPSDHLTGSMDNLELLTEIGASRSSAFSFGVDEVISEDEDLDYDSEEDDLVIFEEKEDDDDDVISEMSNDWSHAETMQATHPVYFAKKISERNREQGGGGAVPSAIAPPRLSGDFTGHETTPGRQARGRAPLRWWPGDQPPPVAAGVK</sequence>
<dbReference type="InterPro" id="IPR011009">
    <property type="entry name" value="Kinase-like_dom_sf"/>
</dbReference>
<comment type="caution">
    <text evidence="4">The sequence shown here is derived from an EMBL/GenBank/DDBJ whole genome shotgun (WGS) entry which is preliminary data.</text>
</comment>
<keyword evidence="2" id="KW-0067">ATP-binding</keyword>
<gene>
    <name evidence="4" type="primary">MPK12</name>
    <name evidence="4" type="ORF">KSP40_PGU000823</name>
</gene>
<dbReference type="SUPFAM" id="SSF56112">
    <property type="entry name" value="Protein kinase-like (PK-like)"/>
    <property type="match status" value="1"/>
</dbReference>